<dbReference type="SUPFAM" id="SSF81901">
    <property type="entry name" value="HCP-like"/>
    <property type="match status" value="2"/>
</dbReference>
<evidence type="ECO:0000313" key="2">
    <source>
        <dbReference type="Proteomes" id="UP000005089"/>
    </source>
</evidence>
<dbReference type="Gene3D" id="1.25.40.10">
    <property type="entry name" value="Tetratricopeptide repeat domain"/>
    <property type="match status" value="2"/>
</dbReference>
<dbReference type="STRING" id="847.BRW83_0337"/>
<evidence type="ECO:0000313" key="1">
    <source>
        <dbReference type="EMBL" id="EEO30724.1"/>
    </source>
</evidence>
<dbReference type="HOGENOM" id="CLU_511690_0_0_4"/>
<dbReference type="SMART" id="SM00671">
    <property type="entry name" value="SEL1"/>
    <property type="match status" value="5"/>
</dbReference>
<proteinExistence type="predicted"/>
<keyword evidence="2" id="KW-1185">Reference proteome</keyword>
<dbReference type="PANTHER" id="PTHR11102">
    <property type="entry name" value="SEL-1-LIKE PROTEIN"/>
    <property type="match status" value="1"/>
</dbReference>
<dbReference type="eggNOG" id="COG0790">
    <property type="taxonomic scope" value="Bacteria"/>
</dbReference>
<reference evidence="1 2" key="1">
    <citation type="submission" date="2009-02" db="EMBL/GenBank/DDBJ databases">
        <title>The Genome Sequence of Oxalobacter formigenes OXCC13.</title>
        <authorList>
            <consortium name="The Broad Institute Genome Sequencing Platform"/>
            <person name="Ward D."/>
            <person name="Young S.K."/>
            <person name="Kodira C.D."/>
            <person name="Zeng Q."/>
            <person name="Koehrsen M."/>
            <person name="Alvarado L."/>
            <person name="Berlin A."/>
            <person name="Borenstein D."/>
            <person name="Chen Z."/>
            <person name="Engels R."/>
            <person name="Freedman E."/>
            <person name="Gellesch M."/>
            <person name="Goldberg J."/>
            <person name="Griggs A."/>
            <person name="Gujja S."/>
            <person name="Heiman D."/>
            <person name="Hepburn T."/>
            <person name="Howarth C."/>
            <person name="Jen D."/>
            <person name="Larson L."/>
            <person name="Lewis B."/>
            <person name="Mehta T."/>
            <person name="Park D."/>
            <person name="Pearson M."/>
            <person name="Roberts A."/>
            <person name="Saif S."/>
            <person name="Shea T."/>
            <person name="Shenoy N."/>
            <person name="Sisk P."/>
            <person name="Stolte C."/>
            <person name="Sykes S."/>
            <person name="Walk T."/>
            <person name="White J."/>
            <person name="Yandava C."/>
            <person name="Allison M.J."/>
            <person name="Lander E."/>
            <person name="Nusbaum C."/>
            <person name="Galagan J."/>
            <person name="Birren B."/>
        </authorList>
    </citation>
    <scope>NUCLEOTIDE SEQUENCE [LARGE SCALE GENOMIC DNA]</scope>
    <source>
        <strain evidence="1 2">OXCC13</strain>
    </source>
</reference>
<dbReference type="Proteomes" id="UP000005089">
    <property type="component" value="Unassembled WGS sequence"/>
</dbReference>
<dbReference type="InterPro" id="IPR050767">
    <property type="entry name" value="Sel1_AlgK"/>
</dbReference>
<protein>
    <submittedName>
        <fullName evidence="1">Sel1 repeat protein</fullName>
    </submittedName>
</protein>
<name>C3XBZ8_OXAFO</name>
<dbReference type="InterPro" id="IPR011990">
    <property type="entry name" value="TPR-like_helical_dom_sf"/>
</dbReference>
<dbReference type="InterPro" id="IPR006597">
    <property type="entry name" value="Sel1-like"/>
</dbReference>
<dbReference type="AlphaFoldDB" id="C3XBZ8"/>
<sequence length="502" mass="56670">MREARSNHHEAQLQLGKLYLFGTKSLPQSLTTALHWLSRAATQSNKEACLLIGDHIPYEIARNFPDQVAIQSWYRTALTEGHYEAGLVLARLILSDPNQIDDKKYAEAIRILETIADHDIAEAQWLLAELAKDPNARPSIINNALKWTARAADAGIVDAQIALIEHAWENRDYPVFLQHALPIARSITQAVQQGDVINIDEQSSRLLFRCGQLLLKQDGHASEEIQSMWELAARQKNAEAAFSLGLWYARMNEDGIRVSIGAAATSFKKAIRWLTQAGEQGLAKAWYALSLIYQKAEFSQRNMNDAQRYLELAADLGHATAQYERGMHAWRARRDDESNDIQAVYWLQKANGNGKADAAAVLDKIAFKANPASWAVSARECLTHEIFSSHPFLAARIELAAVFGLTRPEALLLDIHNADKGHCLLVDIREFYRRSKRKLILIQTGQERQILSRIGRLFEKVDCGLNGPEGNYRQRQYRLKTMLPAAYQENSDDEEYRETAEA</sequence>
<dbReference type="PANTHER" id="PTHR11102:SF160">
    <property type="entry name" value="ERAD-ASSOCIATED E3 UBIQUITIN-PROTEIN LIGASE COMPONENT HRD3"/>
    <property type="match status" value="1"/>
</dbReference>
<dbReference type="EMBL" id="GG658170">
    <property type="protein sequence ID" value="EEO30724.1"/>
    <property type="molecule type" value="Genomic_DNA"/>
</dbReference>
<accession>C3XBZ8</accession>
<organism evidence="1 2">
    <name type="scientific">Oxalobacter formigenes OXCC13</name>
    <dbReference type="NCBI Taxonomy" id="556269"/>
    <lineage>
        <taxon>Bacteria</taxon>
        <taxon>Pseudomonadati</taxon>
        <taxon>Pseudomonadota</taxon>
        <taxon>Betaproteobacteria</taxon>
        <taxon>Burkholderiales</taxon>
        <taxon>Oxalobacteraceae</taxon>
        <taxon>Oxalobacter</taxon>
    </lineage>
</organism>
<dbReference type="Pfam" id="PF08238">
    <property type="entry name" value="Sel1"/>
    <property type="match status" value="5"/>
</dbReference>
<gene>
    <name evidence="1" type="ORF">OFBG_01752</name>
</gene>